<protein>
    <submittedName>
        <fullName evidence="2">Uncharacterized protein</fullName>
    </submittedName>
</protein>
<proteinExistence type="predicted"/>
<name>A0A923GMD3_9PSED</name>
<comment type="caution">
    <text evidence="2">The sequence shown here is derived from an EMBL/GenBank/DDBJ whole genome shotgun (WGS) entry which is preliminary data.</text>
</comment>
<reference evidence="2" key="2">
    <citation type="submission" date="2020-07" db="EMBL/GenBank/DDBJ databases">
        <authorList>
            <person name="Lood C."/>
            <person name="Girard L."/>
        </authorList>
    </citation>
    <scope>NUCLEOTIDE SEQUENCE</scope>
    <source>
        <strain evidence="2">RW4S2</strain>
    </source>
</reference>
<evidence type="ECO:0000313" key="3">
    <source>
        <dbReference type="EMBL" id="MBV4543508.1"/>
    </source>
</evidence>
<gene>
    <name evidence="3" type="ORF">HU738_020890</name>
    <name evidence="2" type="ORF">HU738_19350</name>
</gene>
<feature type="compositionally biased region" description="Basic and acidic residues" evidence="1">
    <location>
        <begin position="1"/>
        <end position="13"/>
    </location>
</feature>
<reference evidence="2 4" key="1">
    <citation type="journal article" date="2020" name="Microorganisms">
        <title>Reliable Identification of Environmental Pseudomonas Isolates Using the rpoD Gene.</title>
        <authorList>
            <consortium name="The Broad Institute Genome Sequencing Platform"/>
            <person name="Girard L."/>
            <person name="Lood C."/>
            <person name="Rokni-Zadeh H."/>
            <person name="van Noort V."/>
            <person name="Lavigne R."/>
            <person name="De Mot R."/>
        </authorList>
    </citation>
    <scope>NUCLEOTIDE SEQUENCE</scope>
    <source>
        <strain evidence="2 4">RW4S2</strain>
    </source>
</reference>
<dbReference type="RefSeq" id="WP_186603758.1">
    <property type="nucleotide sequence ID" value="NZ_JABWRP020000018.1"/>
</dbReference>
<dbReference type="EMBL" id="JABWRP020000018">
    <property type="protein sequence ID" value="MBV4543508.1"/>
    <property type="molecule type" value="Genomic_DNA"/>
</dbReference>
<dbReference type="EMBL" id="JABWRP010000018">
    <property type="protein sequence ID" value="MBC3472716.1"/>
    <property type="molecule type" value="Genomic_DNA"/>
</dbReference>
<evidence type="ECO:0000313" key="2">
    <source>
        <dbReference type="EMBL" id="MBC3472716.1"/>
    </source>
</evidence>
<evidence type="ECO:0000313" key="4">
    <source>
        <dbReference type="Proteomes" id="UP000628137"/>
    </source>
</evidence>
<sequence>MSDNKPARKDAIDNCKPLGTMGSAIQSTHYRGMNMHENTEIRREVKSISYHAYVSSRPRYVVIPAGIEFFHVTESATGRVKGFRRLHRDACALARSLEA</sequence>
<reference evidence="3" key="3">
    <citation type="submission" date="2021-06" db="EMBL/GenBank/DDBJ databases">
        <title>Updating the genus Pseudomonas: Description of 43 new species and partition of the Pseudomonas putida group.</title>
        <authorList>
            <person name="Girard L."/>
            <person name="Lood C."/>
            <person name="Vandamme P."/>
            <person name="Rokni-Zadeh H."/>
            <person name="Van Noort V."/>
            <person name="Hofte M."/>
            <person name="Lavigne R."/>
            <person name="De Mot R."/>
        </authorList>
    </citation>
    <scope>NUCLEOTIDE SEQUENCE</scope>
    <source>
        <strain evidence="3">RW4S2</strain>
    </source>
</reference>
<feature type="region of interest" description="Disordered" evidence="1">
    <location>
        <begin position="1"/>
        <end position="20"/>
    </location>
</feature>
<evidence type="ECO:0000256" key="1">
    <source>
        <dbReference type="SAM" id="MobiDB-lite"/>
    </source>
</evidence>
<dbReference type="AlphaFoldDB" id="A0A923GMD3"/>
<dbReference type="Proteomes" id="UP000628137">
    <property type="component" value="Unassembled WGS sequence"/>
</dbReference>
<keyword evidence="4" id="KW-1185">Reference proteome</keyword>
<accession>A0A923GMD3</accession>
<organism evidence="2">
    <name type="scientific">Pseudomonas vlassakiae</name>
    <dbReference type="NCBI Taxonomy" id="485888"/>
    <lineage>
        <taxon>Bacteria</taxon>
        <taxon>Pseudomonadati</taxon>
        <taxon>Pseudomonadota</taxon>
        <taxon>Gammaproteobacteria</taxon>
        <taxon>Pseudomonadales</taxon>
        <taxon>Pseudomonadaceae</taxon>
        <taxon>Pseudomonas</taxon>
    </lineage>
</organism>